<protein>
    <submittedName>
        <fullName evidence="2">Uncharacterized protein</fullName>
    </submittedName>
</protein>
<keyword evidence="3" id="KW-1185">Reference proteome</keyword>
<organism evidence="2 3">
    <name type="scientific">Vanilla planifolia</name>
    <name type="common">Vanilla</name>
    <dbReference type="NCBI Taxonomy" id="51239"/>
    <lineage>
        <taxon>Eukaryota</taxon>
        <taxon>Viridiplantae</taxon>
        <taxon>Streptophyta</taxon>
        <taxon>Embryophyta</taxon>
        <taxon>Tracheophyta</taxon>
        <taxon>Spermatophyta</taxon>
        <taxon>Magnoliopsida</taxon>
        <taxon>Liliopsida</taxon>
        <taxon>Asparagales</taxon>
        <taxon>Orchidaceae</taxon>
        <taxon>Vanilloideae</taxon>
        <taxon>Vanilleae</taxon>
        <taxon>Vanilla</taxon>
    </lineage>
</organism>
<dbReference type="PANTHER" id="PTHR33384">
    <property type="entry name" value="EXPRESSED PROTEIN"/>
    <property type="match status" value="1"/>
</dbReference>
<proteinExistence type="predicted"/>
<evidence type="ECO:0000313" key="2">
    <source>
        <dbReference type="EMBL" id="KAG0489388.1"/>
    </source>
</evidence>
<evidence type="ECO:0000256" key="1">
    <source>
        <dbReference type="SAM" id="MobiDB-lite"/>
    </source>
</evidence>
<dbReference type="EMBL" id="JADCNL010000003">
    <property type="protein sequence ID" value="KAG0489388.1"/>
    <property type="molecule type" value="Genomic_DNA"/>
</dbReference>
<gene>
    <name evidence="2" type="ORF">HPP92_008199</name>
</gene>
<reference evidence="2 3" key="1">
    <citation type="journal article" date="2020" name="Nat. Food">
        <title>A phased Vanilla planifolia genome enables genetic improvement of flavour and production.</title>
        <authorList>
            <person name="Hasing T."/>
            <person name="Tang H."/>
            <person name="Brym M."/>
            <person name="Khazi F."/>
            <person name="Huang T."/>
            <person name="Chambers A.H."/>
        </authorList>
    </citation>
    <scope>NUCLEOTIDE SEQUENCE [LARGE SCALE GENOMIC DNA]</scope>
    <source>
        <tissue evidence="2">Leaf</tissue>
    </source>
</reference>
<name>A0A835RF97_VANPL</name>
<dbReference type="AlphaFoldDB" id="A0A835RF97"/>
<comment type="caution">
    <text evidence="2">The sequence shown here is derived from an EMBL/GenBank/DDBJ whole genome shotgun (WGS) entry which is preliminary data.</text>
</comment>
<accession>A0A835RF97</accession>
<evidence type="ECO:0000313" key="3">
    <source>
        <dbReference type="Proteomes" id="UP000636800"/>
    </source>
</evidence>
<dbReference type="Proteomes" id="UP000636800">
    <property type="component" value="Chromosome 3"/>
</dbReference>
<dbReference type="PANTHER" id="PTHR33384:SF1">
    <property type="entry name" value="EXPRESSED PROTEIN"/>
    <property type="match status" value="1"/>
</dbReference>
<feature type="region of interest" description="Disordered" evidence="1">
    <location>
        <begin position="80"/>
        <end position="105"/>
    </location>
</feature>
<dbReference type="OrthoDB" id="419598at2759"/>
<sequence length="158" mass="17091">MATGPEMQQNAVFVTGHDRPLLFPKPRKLYQASAMRSLRFISDTHVDSLDPNPGIDLLDMLFSKEAGGPVEQEDQLSEFFRGSPPVRSDNPVAHDARFGEADPLGPLPVAPAEIGSGFTATGRSGCTRVRYGLVPAAVRVEGFDCLDRDRSRKIPAAA</sequence>